<dbReference type="Pfam" id="PF10545">
    <property type="entry name" value="MADF_DNA_bdg"/>
    <property type="match status" value="4"/>
</dbReference>
<dbReference type="Proteomes" id="UP000580250">
    <property type="component" value="Unassembled WGS sequence"/>
</dbReference>
<evidence type="ECO:0000259" key="2">
    <source>
        <dbReference type="PROSITE" id="PS51029"/>
    </source>
</evidence>
<organism evidence="3 4">
    <name type="scientific">Meloidogyne enterolobii</name>
    <name type="common">Root-knot nematode worm</name>
    <name type="synonym">Meloidogyne mayaguensis</name>
    <dbReference type="NCBI Taxonomy" id="390850"/>
    <lineage>
        <taxon>Eukaryota</taxon>
        <taxon>Metazoa</taxon>
        <taxon>Ecdysozoa</taxon>
        <taxon>Nematoda</taxon>
        <taxon>Chromadorea</taxon>
        <taxon>Rhabditida</taxon>
        <taxon>Tylenchina</taxon>
        <taxon>Tylenchomorpha</taxon>
        <taxon>Tylenchoidea</taxon>
        <taxon>Meloidogynidae</taxon>
        <taxon>Meloidogyninae</taxon>
        <taxon>Meloidogyne</taxon>
    </lineage>
</organism>
<proteinExistence type="predicted"/>
<dbReference type="GO" id="GO:0005667">
    <property type="term" value="C:transcription regulator complex"/>
    <property type="evidence" value="ECO:0007669"/>
    <property type="project" value="TreeGrafter"/>
</dbReference>
<evidence type="ECO:0000256" key="1">
    <source>
        <dbReference type="SAM" id="MobiDB-lite"/>
    </source>
</evidence>
<dbReference type="GO" id="GO:0006357">
    <property type="term" value="P:regulation of transcription by RNA polymerase II"/>
    <property type="evidence" value="ECO:0007669"/>
    <property type="project" value="TreeGrafter"/>
</dbReference>
<dbReference type="PANTHER" id="PTHR12243:SF64">
    <property type="entry name" value="DORSAL INTERACTING PROTEIN 3-RELATED"/>
    <property type="match status" value="1"/>
</dbReference>
<dbReference type="PROSITE" id="PS51029">
    <property type="entry name" value="MADF"/>
    <property type="match status" value="4"/>
</dbReference>
<feature type="domain" description="MADF" evidence="2">
    <location>
        <begin position="441"/>
        <end position="530"/>
    </location>
</feature>
<dbReference type="InterPro" id="IPR039353">
    <property type="entry name" value="TF_Adf1"/>
</dbReference>
<comment type="caution">
    <text evidence="3">The sequence shown here is derived from an EMBL/GenBank/DDBJ whole genome shotgun (WGS) entry which is preliminary data.</text>
</comment>
<feature type="domain" description="MADF" evidence="2">
    <location>
        <begin position="685"/>
        <end position="777"/>
    </location>
</feature>
<dbReference type="InterPro" id="IPR006578">
    <property type="entry name" value="MADF-dom"/>
</dbReference>
<protein>
    <recommendedName>
        <fullName evidence="2">MADF domain-containing protein</fullName>
    </recommendedName>
</protein>
<gene>
    <name evidence="3" type="ORF">MENT_LOCUS17590</name>
</gene>
<reference evidence="3 4" key="1">
    <citation type="submission" date="2020-08" db="EMBL/GenBank/DDBJ databases">
        <authorList>
            <person name="Koutsovoulos G."/>
            <person name="Danchin GJ E."/>
        </authorList>
    </citation>
    <scope>NUCLEOTIDE SEQUENCE [LARGE SCALE GENOMIC DNA]</scope>
</reference>
<accession>A0A6V7UUT8</accession>
<dbReference type="AlphaFoldDB" id="A0A6V7UUT8"/>
<evidence type="ECO:0000313" key="4">
    <source>
        <dbReference type="Proteomes" id="UP000580250"/>
    </source>
</evidence>
<feature type="domain" description="MADF" evidence="2">
    <location>
        <begin position="309"/>
        <end position="400"/>
    </location>
</feature>
<dbReference type="GO" id="GO:0005634">
    <property type="term" value="C:nucleus"/>
    <property type="evidence" value="ECO:0007669"/>
    <property type="project" value="TreeGrafter"/>
</dbReference>
<dbReference type="PANTHER" id="PTHR12243">
    <property type="entry name" value="MADF DOMAIN TRANSCRIPTION FACTOR"/>
    <property type="match status" value="1"/>
</dbReference>
<sequence>MIDVNIEEWTRLKNLETMWKQTQIETKSGSFNLEEFLRLKYNEIQMKEKIDKLLAENSDLYNSIELSIREGWTTMPDKSKQEIYTPSKFIEEAKKCLKKNPQNLMECSEKTYQGFASAVALFLKDIEVIEFGGSKFVGINLRSHSAIISMGFFLADMASNFFDEFELARAAGCAQDCYNYFQYGYLTHKLIEEGIEEIEIYIKKLNMLDNYKRFIAANLATYVKEGKYEETQRILYFNKKKVKDFICGVEYSFDLELDDKKAEDLENSVIVFAILNYICRQMQLNTKSQLHFPFASKKTNCFTAGLKDVLIDVIYQRPVIWDSSLTDYKNPQNRIDAFAEVAKLFSDDNYNYTGAQIEYEWENLRDTFNAILARLSLGGSRDDITWRYWPKLQFIAKFVTPLPEKSFVNAENLQSDDEYTNEATPDKMTGKIFLTAEKDEALISAIKDRPVIWDPFHPYYKNNIQRCNVYAEVAEILSDDNHKYSGRKVMMVWKNLLATFRKVKTNDLTADDKVTWRYWQKLQFIAKFVTPAKAKNQQDPVKINQDRIPEEKKDVLISAIKDRPIIWDLSHPYFNNRMQRSDAYAEVAKILSDDYHKYSRPDIGVIWRSWIRNFRHILRKVKSNGGANDTVTWQHWHKLQFLANKQFLANNEQINTEAQKSKSSQEDFRKGSQDYVLFTSEQKEAFIDAIRERQIIWGFMPRYFNEFQERRAAYNEVAEILSDNKSKYTGPEMQYLWHNLRHAFQDKLKKVIANEGDDSKITWIYWKKLKFIEEYERTKINIRMPEQASSLNSKKAGEEEGEEEQINEPSTSDNYHHASQKEKDFVNNLNSMTVDLSNFAIFPDEVEKGIKKLDGHVHVKTRSSTCNNDNILSINASPNLTNSNNSTNSQIDEWKKKSRYFTNCAHTDTCDPFGLFEANEENICFSCLEIRADLRQKAILMWDGEQLEQQLCDYAYFHAIKIFNPNAEYQFANSKSQHPYFLSYKNIRQQVKIILKNLSSLFNFPSEMTNAAKRAFMKQTKNNQNALRISTYCKICCEKVTFTTCVLTFEGNKYRNNFELIENDDPKPNNFIVCFRHAKLFCIYYRLLHMDWNIHWNCYLRISQIQKRLPNLNDSNVINAIDPQIFMYISKEYFSLFKMLDERLYDGSDGNKKSFNHTVTDSLLEGFYSWDKFNDYIKDMGILKRIEEEK</sequence>
<evidence type="ECO:0000313" key="3">
    <source>
        <dbReference type="EMBL" id="CAD2166085.1"/>
    </source>
</evidence>
<dbReference type="OrthoDB" id="5895171at2759"/>
<dbReference type="SMART" id="SM00595">
    <property type="entry name" value="MADF"/>
    <property type="match status" value="4"/>
</dbReference>
<dbReference type="EMBL" id="CAJEWN010000115">
    <property type="protein sequence ID" value="CAD2166085.1"/>
    <property type="molecule type" value="Genomic_DNA"/>
</dbReference>
<name>A0A6V7UUT8_MELEN</name>
<feature type="region of interest" description="Disordered" evidence="1">
    <location>
        <begin position="787"/>
        <end position="819"/>
    </location>
</feature>
<feature type="domain" description="MADF" evidence="2">
    <location>
        <begin position="555"/>
        <end position="647"/>
    </location>
</feature>